<sequence length="260" mass="26992">MNKRVLLVLGVLAILVASTALSGCLGGNQTTPTTPGTATPTTPATSTGGKNPLASVTTSGDTITITGTKTSMSDDQYSETFNLEEGTYIYTWTNKGGYEDWFTAALESPEGDSYGMVSLMDPSGSSYLVVEAEGYFAKPGPARLNVANGGTYTVTYTKPTTGENVPLTVTGGPGEQVAKAVSLNPGPVTISVKHHGFDSSEQGTTMVGLHKVDTGKSVRLDGPWIVSETGDATGEIEEAGLYVFSVSFRAHTNGEATISQ</sequence>
<dbReference type="Proteomes" id="UP000000663">
    <property type="component" value="Chromosome"/>
</dbReference>
<evidence type="ECO:0000313" key="3">
    <source>
        <dbReference type="Proteomes" id="UP000000663"/>
    </source>
</evidence>
<dbReference type="PROSITE" id="PS51257">
    <property type="entry name" value="PROKAR_LIPOPROTEIN"/>
    <property type="match status" value="1"/>
</dbReference>
<organism evidence="2 3">
    <name type="scientific">Methanocella arvoryzae (strain DSM 22066 / NBRC 105507 / MRE50)</name>
    <dbReference type="NCBI Taxonomy" id="351160"/>
    <lineage>
        <taxon>Archaea</taxon>
        <taxon>Methanobacteriati</taxon>
        <taxon>Methanobacteriota</taxon>
        <taxon>Stenosarchaea group</taxon>
        <taxon>Methanomicrobia</taxon>
        <taxon>Methanocellales</taxon>
        <taxon>Methanocellaceae</taxon>
        <taxon>Methanocella</taxon>
    </lineage>
</organism>
<gene>
    <name evidence="2" type="ORF">RCIX588</name>
</gene>
<feature type="region of interest" description="Disordered" evidence="1">
    <location>
        <begin position="25"/>
        <end position="52"/>
    </location>
</feature>
<keyword evidence="3" id="KW-1185">Reference proteome</keyword>
<dbReference type="RefSeq" id="WP_012036511.1">
    <property type="nucleotide sequence ID" value="NC_009464.1"/>
</dbReference>
<dbReference type="GeneID" id="5144170"/>
<evidence type="ECO:0000313" key="2">
    <source>
        <dbReference type="EMBL" id="CAJ35994.1"/>
    </source>
</evidence>
<protein>
    <submittedName>
        <fullName evidence="2">Uncharacterized protein</fullName>
    </submittedName>
</protein>
<dbReference type="STRING" id="351160.RCIX588"/>
<evidence type="ECO:0000256" key="1">
    <source>
        <dbReference type="SAM" id="MobiDB-lite"/>
    </source>
</evidence>
<name>Q0W6J9_METAR</name>
<dbReference type="KEGG" id="rci:RCIX588"/>
<accession>Q0W6J9</accession>
<proteinExistence type="predicted"/>
<reference evidence="2 3" key="1">
    <citation type="journal article" date="2006" name="Science">
        <title>Genome of rice cluster I archaea -- the key methane producers in the rice rhizosphere.</title>
        <authorList>
            <person name="Erkel C."/>
            <person name="Kube M."/>
            <person name="Reinhardt R."/>
            <person name="Liesack W."/>
        </authorList>
    </citation>
    <scope>NUCLEOTIDE SEQUENCE [LARGE SCALE GENOMIC DNA]</scope>
    <source>
        <strain evidence="3">DSM 22066 / NBRC 105507 / MRE50</strain>
    </source>
</reference>
<dbReference type="EMBL" id="AM114193">
    <property type="protein sequence ID" value="CAJ35994.1"/>
    <property type="molecule type" value="Genomic_DNA"/>
</dbReference>
<feature type="compositionally biased region" description="Low complexity" evidence="1">
    <location>
        <begin position="30"/>
        <end position="49"/>
    </location>
</feature>
<dbReference type="AlphaFoldDB" id="Q0W6J9"/>